<name>A0AAV2N8X5_9HYME</name>
<dbReference type="AlphaFoldDB" id="A0AAV2N8X5"/>
<proteinExistence type="predicted"/>
<gene>
    <name evidence="1" type="ORF">LPLAT_LOCUS2487</name>
</gene>
<evidence type="ECO:0008006" key="3">
    <source>
        <dbReference type="Google" id="ProtNLM"/>
    </source>
</evidence>
<reference evidence="1" key="1">
    <citation type="submission" date="2024-04" db="EMBL/GenBank/DDBJ databases">
        <authorList>
            <consortium name="Molecular Ecology Group"/>
        </authorList>
    </citation>
    <scope>NUCLEOTIDE SEQUENCE</scope>
</reference>
<keyword evidence="2" id="KW-1185">Reference proteome</keyword>
<evidence type="ECO:0000313" key="1">
    <source>
        <dbReference type="EMBL" id="CAL1676262.1"/>
    </source>
</evidence>
<sequence>MFMCAIFPFLCDTIRVLRDIPEHVGIRLRRNGQIWGKKKVGRSGRNRTRYVLTGEALCVTSQSKLLGDFTGFAWHSHIFRRASTFITSCLMTSFPETFVLNSRDIRSGDGETHGEALLFVFVLLPSPCSVLGTGNTSRDTV</sequence>
<organism evidence="1 2">
    <name type="scientific">Lasius platythorax</name>
    <dbReference type="NCBI Taxonomy" id="488582"/>
    <lineage>
        <taxon>Eukaryota</taxon>
        <taxon>Metazoa</taxon>
        <taxon>Ecdysozoa</taxon>
        <taxon>Arthropoda</taxon>
        <taxon>Hexapoda</taxon>
        <taxon>Insecta</taxon>
        <taxon>Pterygota</taxon>
        <taxon>Neoptera</taxon>
        <taxon>Endopterygota</taxon>
        <taxon>Hymenoptera</taxon>
        <taxon>Apocrita</taxon>
        <taxon>Aculeata</taxon>
        <taxon>Formicoidea</taxon>
        <taxon>Formicidae</taxon>
        <taxon>Formicinae</taxon>
        <taxon>Lasius</taxon>
        <taxon>Lasius</taxon>
    </lineage>
</organism>
<accession>A0AAV2N8X5</accession>
<protein>
    <recommendedName>
        <fullName evidence="3">Secreted protein</fullName>
    </recommendedName>
</protein>
<evidence type="ECO:0000313" key="2">
    <source>
        <dbReference type="Proteomes" id="UP001497644"/>
    </source>
</evidence>
<dbReference type="EMBL" id="OZ034834">
    <property type="protein sequence ID" value="CAL1676262.1"/>
    <property type="molecule type" value="Genomic_DNA"/>
</dbReference>
<dbReference type="Proteomes" id="UP001497644">
    <property type="component" value="Chromosome 11"/>
</dbReference>